<dbReference type="InterPro" id="IPR018445">
    <property type="entry name" value="Put_Phosphate_transp_reg"/>
</dbReference>
<evidence type="ECO:0000313" key="3">
    <source>
        <dbReference type="Proteomes" id="UP000295247"/>
    </source>
</evidence>
<evidence type="ECO:0008006" key="4">
    <source>
        <dbReference type="Google" id="ProtNLM"/>
    </source>
</evidence>
<protein>
    <recommendedName>
        <fullName evidence="4">TIGR00153 family protein</fullName>
    </recommendedName>
</protein>
<proteinExistence type="inferred from homology"/>
<dbReference type="EMBL" id="SMDC01000003">
    <property type="protein sequence ID" value="TCW36946.1"/>
    <property type="molecule type" value="Genomic_DNA"/>
</dbReference>
<comment type="caution">
    <text evidence="2">The sequence shown here is derived from an EMBL/GenBank/DDBJ whole genome shotgun (WGS) entry which is preliminary data.</text>
</comment>
<accession>A0A4R4AE70</accession>
<dbReference type="NCBIfam" id="TIGR00153">
    <property type="entry name" value="TIGR00153 family protein"/>
    <property type="match status" value="1"/>
</dbReference>
<comment type="similarity">
    <text evidence="1">Belongs to the UPF0111 family.</text>
</comment>
<evidence type="ECO:0000313" key="2">
    <source>
        <dbReference type="EMBL" id="TCW36946.1"/>
    </source>
</evidence>
<name>A0A4R4AE70_MARGR</name>
<dbReference type="InterPro" id="IPR002727">
    <property type="entry name" value="DUF47"/>
</dbReference>
<dbReference type="InterPro" id="IPR038078">
    <property type="entry name" value="PhoU-like_sf"/>
</dbReference>
<organism evidence="2 3">
    <name type="scientific">Marichromatium gracile</name>
    <name type="common">Chromatium gracile</name>
    <dbReference type="NCBI Taxonomy" id="1048"/>
    <lineage>
        <taxon>Bacteria</taxon>
        <taxon>Pseudomonadati</taxon>
        <taxon>Pseudomonadota</taxon>
        <taxon>Gammaproteobacteria</taxon>
        <taxon>Chromatiales</taxon>
        <taxon>Chromatiaceae</taxon>
        <taxon>Marichromatium</taxon>
    </lineage>
</organism>
<gene>
    <name evidence="2" type="ORF">EDC29_103140</name>
</gene>
<evidence type="ECO:0000256" key="1">
    <source>
        <dbReference type="ARBA" id="ARBA00008591"/>
    </source>
</evidence>
<reference evidence="2 3" key="1">
    <citation type="submission" date="2019-03" db="EMBL/GenBank/DDBJ databases">
        <title>Genomic Encyclopedia of Type Strains, Phase IV (KMG-IV): sequencing the most valuable type-strain genomes for metagenomic binning, comparative biology and taxonomic classification.</title>
        <authorList>
            <person name="Goeker M."/>
        </authorList>
    </citation>
    <scope>NUCLEOTIDE SEQUENCE [LARGE SCALE GENOMIC DNA]</scope>
    <source>
        <strain evidence="2 3">DSM 203</strain>
    </source>
</reference>
<dbReference type="PANTHER" id="PTHR36536:SF3">
    <property type="entry name" value="UPF0111 PROTEIN HI_1603"/>
    <property type="match status" value="1"/>
</dbReference>
<dbReference type="PANTHER" id="PTHR36536">
    <property type="entry name" value="UPF0111 PROTEIN HI_1603"/>
    <property type="match status" value="1"/>
</dbReference>
<dbReference type="SUPFAM" id="SSF109755">
    <property type="entry name" value="PhoU-like"/>
    <property type="match status" value="1"/>
</dbReference>
<dbReference type="Gene3D" id="1.20.58.220">
    <property type="entry name" value="Phosphate transport system protein phou homolog 2, domain 2"/>
    <property type="match status" value="1"/>
</dbReference>
<sequence length="226" mass="25662">MKPSNPIADLFGRSPFKPMQEHMHLVDACVALLPELFTALFEGDRERLERAQQAIVDQEHAADQAKNRIRLRLPRSLFMPVDRRDLLAVLETQDAIADTAQEIAGVLVQREMPLPGVMQPELMTLVRRCIDACIQATRVVDELDELLETGFRGREAARVEEMVETLCNIESETDALVASLNRTLFAHEDRLDPVSVVFWYRLIERIGDLADHAEKVGERLLLLIAR</sequence>
<dbReference type="Pfam" id="PF01865">
    <property type="entry name" value="PhoU_div"/>
    <property type="match status" value="1"/>
</dbReference>
<dbReference type="AlphaFoldDB" id="A0A4R4AE70"/>
<dbReference type="RefSeq" id="WP_123139478.1">
    <property type="nucleotide sequence ID" value="NZ_NRRH01000020.1"/>
</dbReference>
<dbReference type="Proteomes" id="UP000295247">
    <property type="component" value="Unassembled WGS sequence"/>
</dbReference>